<evidence type="ECO:0000259" key="5">
    <source>
        <dbReference type="Pfam" id="PF13476"/>
    </source>
</evidence>
<dbReference type="SUPFAM" id="SSF52540">
    <property type="entry name" value="P-loop containing nucleoside triphosphate hydrolases"/>
    <property type="match status" value="1"/>
</dbReference>
<dbReference type="PROSITE" id="PS00675">
    <property type="entry name" value="SIGMA54_INTERACT_1"/>
    <property type="match status" value="1"/>
</dbReference>
<keyword evidence="4" id="KW-0175">Coiled coil</keyword>
<evidence type="ECO:0000256" key="1">
    <source>
        <dbReference type="ARBA" id="ARBA00006930"/>
    </source>
</evidence>
<dbReference type="EMBL" id="ACIL03000013">
    <property type="protein sequence ID" value="ESL02662.1"/>
    <property type="molecule type" value="Genomic_DNA"/>
</dbReference>
<feature type="coiled-coil region" evidence="4">
    <location>
        <begin position="287"/>
        <end position="324"/>
    </location>
</feature>
<evidence type="ECO:0000256" key="4">
    <source>
        <dbReference type="SAM" id="Coils"/>
    </source>
</evidence>
<feature type="coiled-coil region" evidence="4">
    <location>
        <begin position="652"/>
        <end position="685"/>
    </location>
</feature>
<dbReference type="PANTHER" id="PTHR32114">
    <property type="entry name" value="ABC TRANSPORTER ABCH.3"/>
    <property type="match status" value="1"/>
</dbReference>
<evidence type="ECO:0000256" key="2">
    <source>
        <dbReference type="ARBA" id="ARBA00011322"/>
    </source>
</evidence>
<dbReference type="STRING" id="592026.GCWU0000282_001532"/>
<sequence length="1064" mass="121538">MRPKKLVMQAFGSYGKNTEIDFTKSKQHLFLITGDTGAGKTTIFDAIVFALFGEASSGYNKKSGEELQSQFVDYGNEPFVEFTFTEKVGSTEEEYKVRRIPKHIRPYKKGREGYTDEKEKVSLFFPDNTEYSQNLKETNSKIEEIIKLTKNQFMQVSMIAQGEFMEVLRGSDKQAIFRKLFNTEIYQNIIKELKLKSDDKKTLLKEFTSQCKLLISGIRVPEAMREGYNFFDTKKETDITDIEKARLSLFNLCKELNKIIKTKETEDKELFAKRDKKTRELAEGEQLLGLFAELEKAELEVKELESKKEEIVKLTKLAKDIEAAYEINNCHTGFVEADKSFLEAATELKLKKSKLPELTLNYEDLCKKEEVAKMGYSTAVEEFNRISEKVRKNLESFNNIEARKKDKTGKEAEREKAAKEREEAKLRLENFESLEQSWNEAVKELSVFEKMYSVAENKVHSCEKADNELKALTEAVRELALEKNKLKKYQNAYEVEFNRFKSAEDELISKRRLFYDLRAGIIARDLLKEGEPCPVCGSVSHPSPCKLTEGEDEITKEEVDKLEERVSGLKDKVNTGLSKLEGCKIKITEREGYLTADKKKLIRLINEELFAFECETSGEDNTDLEKLGAGIKLFSDKHQKELSELDIKIKEIKSIEEKLSTAGEKKNLLRQAEEAAREKEAETAKELSGIDSVIKELEAGLEYNTKEEALEAEAVKEREKIKTETVYKEFENKAKEAKSLKERTETLIVKLEADLPLLEKTVETKRLEYANTMENKNLSENEWQDIVKEHKKIEKDEFQSIINTYAGNKTASENMVIKMKEATKDKVKPDVSELQKEFESVEEAYKNLHTELEEMRAEYKTDEDILKKLDSALAERGAASEEYGIINNLYAKLSGNVSGARMDIETFVQRKYLEKILVSANKRFANMSAGQFELRTYGLEKAGEGKNRGLDLMVYSALNGKCRDVRTLSGGESFMAALSLALGMADRIQERSGAVNLEMMFVDEGFGTLDDNSRNQAVKILKNMAGGSKLIGIISHVSELKQEIEEQLIVTKDENGSRARWQLS</sequence>
<dbReference type="GO" id="GO:0006302">
    <property type="term" value="P:double-strand break repair"/>
    <property type="evidence" value="ECO:0007669"/>
    <property type="project" value="InterPro"/>
</dbReference>
<feature type="coiled-coil region" evidence="4">
    <location>
        <begin position="402"/>
        <end position="434"/>
    </location>
</feature>
<dbReference type="OrthoDB" id="9795626at2"/>
<gene>
    <name evidence="6" type="ORF">GCWU0000282_001532</name>
</gene>
<dbReference type="Pfam" id="PF13558">
    <property type="entry name" value="SbcC_Walker_B"/>
    <property type="match status" value="1"/>
</dbReference>
<dbReference type="PANTHER" id="PTHR32114:SF2">
    <property type="entry name" value="ABC TRANSPORTER ABCH.3"/>
    <property type="match status" value="1"/>
</dbReference>
<evidence type="ECO:0000313" key="7">
    <source>
        <dbReference type="Proteomes" id="UP000018227"/>
    </source>
</evidence>
<dbReference type="InterPro" id="IPR027417">
    <property type="entry name" value="P-loop_NTPase"/>
</dbReference>
<evidence type="ECO:0000313" key="6">
    <source>
        <dbReference type="EMBL" id="ESL02662.1"/>
    </source>
</evidence>
<dbReference type="RefSeq" id="WP_023354404.1">
    <property type="nucleotide sequence ID" value="NZ_KI535368.1"/>
</dbReference>
<accession>V2Y3L2</accession>
<dbReference type="GO" id="GO:0016887">
    <property type="term" value="F:ATP hydrolysis activity"/>
    <property type="evidence" value="ECO:0007669"/>
    <property type="project" value="InterPro"/>
</dbReference>
<protein>
    <recommendedName>
        <fullName evidence="3">Nuclease SbcCD subunit C</fullName>
    </recommendedName>
</protein>
<organism evidence="6 7">
    <name type="scientific">Catonella morbi ATCC 51271</name>
    <dbReference type="NCBI Taxonomy" id="592026"/>
    <lineage>
        <taxon>Bacteria</taxon>
        <taxon>Bacillati</taxon>
        <taxon>Bacillota</taxon>
        <taxon>Clostridia</taxon>
        <taxon>Lachnospirales</taxon>
        <taxon>Lachnospiraceae</taxon>
        <taxon>Catonella</taxon>
    </lineage>
</organism>
<evidence type="ECO:0000256" key="3">
    <source>
        <dbReference type="ARBA" id="ARBA00013368"/>
    </source>
</evidence>
<feature type="coiled-coil region" evidence="4">
    <location>
        <begin position="831"/>
        <end position="872"/>
    </location>
</feature>
<dbReference type="InterPro" id="IPR038729">
    <property type="entry name" value="Rad50/SbcC_AAA"/>
</dbReference>
<dbReference type="AlphaFoldDB" id="V2Y3L2"/>
<dbReference type="Pfam" id="PF13476">
    <property type="entry name" value="AAA_23"/>
    <property type="match status" value="1"/>
</dbReference>
<dbReference type="eggNOG" id="COG0419">
    <property type="taxonomic scope" value="Bacteria"/>
</dbReference>
<keyword evidence="7" id="KW-1185">Reference proteome</keyword>
<dbReference type="Proteomes" id="UP000018227">
    <property type="component" value="Unassembled WGS sequence"/>
</dbReference>
<name>V2Y3L2_9FIRM</name>
<comment type="subunit">
    <text evidence="2">Heterodimer of SbcC and SbcD.</text>
</comment>
<feature type="coiled-coil region" evidence="4">
    <location>
        <begin position="462"/>
        <end position="506"/>
    </location>
</feature>
<feature type="coiled-coil region" evidence="4">
    <location>
        <begin position="727"/>
        <end position="754"/>
    </location>
</feature>
<dbReference type="InterPro" id="IPR025662">
    <property type="entry name" value="Sigma_54_int_dom_ATP-bd_1"/>
</dbReference>
<comment type="caution">
    <text evidence="6">The sequence shown here is derived from an EMBL/GenBank/DDBJ whole genome shotgun (WGS) entry which is preliminary data.</text>
</comment>
<feature type="domain" description="Rad50/SbcC-type AAA" evidence="5">
    <location>
        <begin position="5"/>
        <end position="213"/>
    </location>
</feature>
<comment type="similarity">
    <text evidence="1">Belongs to the SMC family. SbcC subfamily.</text>
</comment>
<proteinExistence type="inferred from homology"/>
<reference evidence="6 7" key="1">
    <citation type="submission" date="2013-06" db="EMBL/GenBank/DDBJ databases">
        <authorList>
            <person name="Weinstock G."/>
            <person name="Sodergren E."/>
            <person name="Clifton S."/>
            <person name="Fulton L."/>
            <person name="Fulton B."/>
            <person name="Courtney L."/>
            <person name="Fronick C."/>
            <person name="Harrison M."/>
            <person name="Strong C."/>
            <person name="Farmer C."/>
            <person name="Delahaunty K."/>
            <person name="Markovic C."/>
            <person name="Hall O."/>
            <person name="Minx P."/>
            <person name="Tomlinson C."/>
            <person name="Mitreva M."/>
            <person name="Nelson J."/>
            <person name="Hou S."/>
            <person name="Wollam A."/>
            <person name="Pepin K.H."/>
            <person name="Johnson M."/>
            <person name="Bhonagiri V."/>
            <person name="Nash W.E."/>
            <person name="Warren W."/>
            <person name="Chinwalla A."/>
            <person name="Mardis E.R."/>
            <person name="Wilson R.K."/>
        </authorList>
    </citation>
    <scope>NUCLEOTIDE SEQUENCE [LARGE SCALE GENOMIC DNA]</scope>
    <source>
        <strain evidence="6 7">ATCC 51271</strain>
    </source>
</reference>
<dbReference type="Gene3D" id="3.40.50.300">
    <property type="entry name" value="P-loop containing nucleotide triphosphate hydrolases"/>
    <property type="match status" value="2"/>
</dbReference>
<dbReference type="HOGENOM" id="CLU_004785_2_0_9"/>